<evidence type="ECO:0000256" key="4">
    <source>
        <dbReference type="ARBA" id="ARBA00022842"/>
    </source>
</evidence>
<dbReference type="InterPro" id="IPR011992">
    <property type="entry name" value="EF-hand-dom_pair"/>
</dbReference>
<dbReference type="PROSITE" id="PS50222">
    <property type="entry name" value="EF_HAND_2"/>
    <property type="match status" value="3"/>
</dbReference>
<protein>
    <submittedName>
        <fullName evidence="6">Calcium and integrin-binding family member 2</fullName>
    </submittedName>
</protein>
<dbReference type="SUPFAM" id="SSF47473">
    <property type="entry name" value="EF-hand"/>
    <property type="match status" value="1"/>
</dbReference>
<keyword evidence="2" id="KW-0677">Repeat</keyword>
<dbReference type="PANTHER" id="PTHR45791">
    <property type="entry name" value="CALCIUM AND INTEGRIN BINDING FAMILY MEMBER 2"/>
    <property type="match status" value="1"/>
</dbReference>
<dbReference type="GO" id="GO:0055074">
    <property type="term" value="P:calcium ion homeostasis"/>
    <property type="evidence" value="ECO:0007669"/>
    <property type="project" value="TreeGrafter"/>
</dbReference>
<evidence type="ECO:0000256" key="3">
    <source>
        <dbReference type="ARBA" id="ARBA00022837"/>
    </source>
</evidence>
<dbReference type="Gene3D" id="1.10.238.10">
    <property type="entry name" value="EF-hand"/>
    <property type="match status" value="2"/>
</dbReference>
<keyword evidence="1" id="KW-0479">Metal-binding</keyword>
<dbReference type="EMBL" id="MTYJ01000006">
    <property type="protein sequence ID" value="OQV24506.1"/>
    <property type="molecule type" value="Genomic_DNA"/>
</dbReference>
<comment type="caution">
    <text evidence="6">The sequence shown here is derived from an EMBL/GenBank/DDBJ whole genome shotgun (WGS) entry which is preliminary data.</text>
</comment>
<dbReference type="GO" id="GO:0000287">
    <property type="term" value="F:magnesium ion binding"/>
    <property type="evidence" value="ECO:0007669"/>
    <property type="project" value="TreeGrafter"/>
</dbReference>
<dbReference type="PANTHER" id="PTHR45791:SF6">
    <property type="entry name" value="CALCIUM AND INTEGRIN BINDING FAMILY MEMBER 2"/>
    <property type="match status" value="1"/>
</dbReference>
<dbReference type="InterPro" id="IPR051433">
    <property type="entry name" value="CIBP"/>
</dbReference>
<dbReference type="InterPro" id="IPR002048">
    <property type="entry name" value="EF_hand_dom"/>
</dbReference>
<keyword evidence="7" id="KW-1185">Reference proteome</keyword>
<keyword evidence="6" id="KW-0401">Integrin</keyword>
<dbReference type="CDD" id="cd00051">
    <property type="entry name" value="EFh"/>
    <property type="match status" value="1"/>
</dbReference>
<feature type="domain" description="EF-hand" evidence="5">
    <location>
        <begin position="68"/>
        <end position="103"/>
    </location>
</feature>
<dbReference type="FunFam" id="1.10.238.10:FF:000079">
    <property type="entry name" value="Calcium and integrin-binding family member 2"/>
    <property type="match status" value="1"/>
</dbReference>
<dbReference type="Pfam" id="PF13499">
    <property type="entry name" value="EF-hand_7"/>
    <property type="match status" value="1"/>
</dbReference>
<evidence type="ECO:0000256" key="1">
    <source>
        <dbReference type="ARBA" id="ARBA00022723"/>
    </source>
</evidence>
<name>A0A1W0XAF4_HYPEX</name>
<dbReference type="Proteomes" id="UP000192578">
    <property type="component" value="Unassembled WGS sequence"/>
</dbReference>
<evidence type="ECO:0000313" key="7">
    <source>
        <dbReference type="Proteomes" id="UP000192578"/>
    </source>
</evidence>
<evidence type="ECO:0000313" key="6">
    <source>
        <dbReference type="EMBL" id="OQV24506.1"/>
    </source>
</evidence>
<organism evidence="6 7">
    <name type="scientific">Hypsibius exemplaris</name>
    <name type="common">Freshwater tardigrade</name>
    <dbReference type="NCBI Taxonomy" id="2072580"/>
    <lineage>
        <taxon>Eukaryota</taxon>
        <taxon>Metazoa</taxon>
        <taxon>Ecdysozoa</taxon>
        <taxon>Tardigrada</taxon>
        <taxon>Eutardigrada</taxon>
        <taxon>Parachela</taxon>
        <taxon>Hypsibioidea</taxon>
        <taxon>Hypsibiidae</taxon>
        <taxon>Hypsibius</taxon>
    </lineage>
</organism>
<sequence>MGNKLVTFSEEQLEEYQDCTFFGRKEILDVYKKFVNLSPAAVPEIMTRWDCQNFRLSRAEIEGLPELKENPYRRRIITVFSEDGSGEMSFNDFLEMFSVFCERAPKELKAYYAFRIYDYDEDGFLSLSDIAKTLRALCRDSLEEKDRRLIADRVMKECNMDDNGAISFSEFENMVTKSAEFAETFHIRI</sequence>
<proteinExistence type="predicted"/>
<gene>
    <name evidence="6" type="ORF">BV898_01568</name>
</gene>
<feature type="domain" description="EF-hand" evidence="5">
    <location>
        <begin position="105"/>
        <end position="140"/>
    </location>
</feature>
<dbReference type="SMART" id="SM00054">
    <property type="entry name" value="EFh"/>
    <property type="match status" value="3"/>
</dbReference>
<keyword evidence="4" id="KW-0460">Magnesium</keyword>
<dbReference type="AlphaFoldDB" id="A0A1W0XAF4"/>
<accession>A0A1W0XAF4</accession>
<dbReference type="PROSITE" id="PS00018">
    <property type="entry name" value="EF_HAND_1"/>
    <property type="match status" value="1"/>
</dbReference>
<dbReference type="GO" id="GO:0005509">
    <property type="term" value="F:calcium ion binding"/>
    <property type="evidence" value="ECO:0007669"/>
    <property type="project" value="InterPro"/>
</dbReference>
<reference evidence="7" key="1">
    <citation type="submission" date="2017-01" db="EMBL/GenBank/DDBJ databases">
        <title>Comparative genomics of anhydrobiosis in the tardigrade Hypsibius dujardini.</title>
        <authorList>
            <person name="Yoshida Y."/>
            <person name="Koutsovoulos G."/>
            <person name="Laetsch D."/>
            <person name="Stevens L."/>
            <person name="Kumar S."/>
            <person name="Horikawa D."/>
            <person name="Ishino K."/>
            <person name="Komine S."/>
            <person name="Tomita M."/>
            <person name="Blaxter M."/>
            <person name="Arakawa K."/>
        </authorList>
    </citation>
    <scope>NUCLEOTIDE SEQUENCE [LARGE SCALE GENOMIC DNA]</scope>
    <source>
        <strain evidence="7">Z151</strain>
    </source>
</reference>
<feature type="domain" description="EF-hand" evidence="5">
    <location>
        <begin position="146"/>
        <end position="181"/>
    </location>
</feature>
<evidence type="ECO:0000256" key="2">
    <source>
        <dbReference type="ARBA" id="ARBA00022737"/>
    </source>
</evidence>
<evidence type="ECO:0000259" key="5">
    <source>
        <dbReference type="PROSITE" id="PS50222"/>
    </source>
</evidence>
<dbReference type="GO" id="GO:0007229">
    <property type="term" value="P:integrin-mediated signaling pathway"/>
    <property type="evidence" value="ECO:0007669"/>
    <property type="project" value="UniProtKB-KW"/>
</dbReference>
<dbReference type="InterPro" id="IPR018247">
    <property type="entry name" value="EF_Hand_1_Ca_BS"/>
</dbReference>
<keyword evidence="3" id="KW-0106">Calcium</keyword>
<dbReference type="OrthoDB" id="114727at2759"/>